<reference evidence="4 5" key="1">
    <citation type="journal article" date="2021" name="Elife">
        <title>Chloroplast acquisition without the gene transfer in kleptoplastic sea slugs, Plakobranchus ocellatus.</title>
        <authorList>
            <person name="Maeda T."/>
            <person name="Takahashi S."/>
            <person name="Yoshida T."/>
            <person name="Shimamura S."/>
            <person name="Takaki Y."/>
            <person name="Nagai Y."/>
            <person name="Toyoda A."/>
            <person name="Suzuki Y."/>
            <person name="Arimoto A."/>
            <person name="Ishii H."/>
            <person name="Satoh N."/>
            <person name="Nishiyama T."/>
            <person name="Hasebe M."/>
            <person name="Maruyama T."/>
            <person name="Minagawa J."/>
            <person name="Obokata J."/>
            <person name="Shigenobu S."/>
        </authorList>
    </citation>
    <scope>NUCLEOTIDE SEQUENCE [LARGE SCALE GENOMIC DNA]</scope>
</reference>
<dbReference type="InterPro" id="IPR036770">
    <property type="entry name" value="Ankyrin_rpt-contain_sf"/>
</dbReference>
<dbReference type="PANTHER" id="PTHR24198">
    <property type="entry name" value="ANKYRIN REPEAT AND PROTEIN KINASE DOMAIN-CONTAINING PROTEIN"/>
    <property type="match status" value="1"/>
</dbReference>
<organism evidence="4 5">
    <name type="scientific">Plakobranchus ocellatus</name>
    <dbReference type="NCBI Taxonomy" id="259542"/>
    <lineage>
        <taxon>Eukaryota</taxon>
        <taxon>Metazoa</taxon>
        <taxon>Spiralia</taxon>
        <taxon>Lophotrochozoa</taxon>
        <taxon>Mollusca</taxon>
        <taxon>Gastropoda</taxon>
        <taxon>Heterobranchia</taxon>
        <taxon>Euthyneura</taxon>
        <taxon>Panpulmonata</taxon>
        <taxon>Sacoglossa</taxon>
        <taxon>Placobranchoidea</taxon>
        <taxon>Plakobranchidae</taxon>
        <taxon>Plakobranchus</taxon>
    </lineage>
</organism>
<dbReference type="EMBL" id="BLXT01002201">
    <property type="protein sequence ID" value="GFN91984.1"/>
    <property type="molecule type" value="Genomic_DNA"/>
</dbReference>
<feature type="repeat" description="ANK" evidence="3">
    <location>
        <begin position="442"/>
        <end position="464"/>
    </location>
</feature>
<dbReference type="Pfam" id="PF00023">
    <property type="entry name" value="Ank"/>
    <property type="match status" value="2"/>
</dbReference>
<dbReference type="PROSITE" id="PS50088">
    <property type="entry name" value="ANK_REPEAT"/>
    <property type="match status" value="6"/>
</dbReference>
<dbReference type="AlphaFoldDB" id="A0AAV3Z8Y0"/>
<keyword evidence="2 3" id="KW-0040">ANK repeat</keyword>
<name>A0AAV3Z8Y0_9GAST</name>
<dbReference type="SUPFAM" id="SSF48403">
    <property type="entry name" value="Ankyrin repeat"/>
    <property type="match status" value="2"/>
</dbReference>
<keyword evidence="1" id="KW-0677">Repeat</keyword>
<feature type="repeat" description="ANK" evidence="3">
    <location>
        <begin position="157"/>
        <end position="189"/>
    </location>
</feature>
<dbReference type="InterPro" id="IPR002110">
    <property type="entry name" value="Ankyrin_rpt"/>
</dbReference>
<feature type="repeat" description="ANK" evidence="3">
    <location>
        <begin position="408"/>
        <end position="440"/>
    </location>
</feature>
<evidence type="ECO:0000256" key="1">
    <source>
        <dbReference type="ARBA" id="ARBA00022737"/>
    </source>
</evidence>
<evidence type="ECO:0000313" key="5">
    <source>
        <dbReference type="Proteomes" id="UP000735302"/>
    </source>
</evidence>
<comment type="caution">
    <text evidence="4">The sequence shown here is derived from an EMBL/GenBank/DDBJ whole genome shotgun (WGS) entry which is preliminary data.</text>
</comment>
<sequence length="908" mass="100436">MGQAALKMMITGLTADQLCFSSNIRRLMAPRYVLSRDVSRDKVLLQPSLQDKDVIFKMAANPTQFVDIQRRLQTLDFNVNTECDNNGDFLLHVAVRQGLGQLPLLMALVKVQRADIELCNADGMTALMLTASAGNCVLSDVLICLFGADPNKPNSQSGRSALHYATEGNHRKTVECLIRRGADVNLEDHEGLRPDDIPLGTRSAMLDDCTEVIRFNRTRRLDMLAELVRKGELMSDQLVKSDFCVVDDEEYTLIMIAVLSNRWQMLSMLLRNNDSTMNAQHSKTGMTALALAAQAGHKDCVVILLRHGASPLIADMRGYLPLHHAVLDNHESTVEEILQHFPDTFVGLHKAIRMCKKTSIHNRLREAWEKRQEEIVTPKMLGCALIGDAKELYLLLDEGDNINSKSGTGNWPLYLAVENGHLDVVRLLFERGGDIRKRHPNTGATVLHVAARMGHYALVNFLLQYCHARSSSPPSSSNGSSIGFLESLTYQQKPMVLSRAASLSSLVWGRGGRMSRGPSTSCGVKKQLLDINAVDKDGKTAMQLAAEKGMSSIVELLLSHGATTSLLDERGQLIRCPQFEGLRIMVERHRQAHTRDVMQLLLEGKGRRGLEQLRHIWLPKFDHHLRSKEGDTPLMVAAYKGRVPVLEFLLRSAVYSESSQHETDSDSDSDADSGVLDPTLTYNRYKDDFQISMDVGQGLASLSTEVNNDIRPVFHDWKSLNSSELVNQRVSRMVSDATRPRELSIYHDGVISHVCAVNLRDGSTALHNAVRGGDSAQCLSLLLAADRDPLNAQDAAGETVLHTASRLNRRKCVELLLTFPDLDLEIRTLEGSLASEITTSKAILKMLEKARIASPAKESDATSVLEVDAPIRAPGSDKSPSLLGSTVNFDKVHSRYEALKRGGKEPTM</sequence>
<dbReference type="Pfam" id="PF12796">
    <property type="entry name" value="Ank_2"/>
    <property type="match status" value="4"/>
</dbReference>
<keyword evidence="5" id="KW-1185">Reference proteome</keyword>
<feature type="repeat" description="ANK" evidence="3">
    <location>
        <begin position="537"/>
        <end position="569"/>
    </location>
</feature>
<proteinExistence type="predicted"/>
<feature type="repeat" description="ANK" evidence="3">
    <location>
        <begin position="629"/>
        <end position="661"/>
    </location>
</feature>
<protein>
    <submittedName>
        <fullName evidence="4">Ankyrin-1-like</fullName>
    </submittedName>
</protein>
<dbReference type="Gene3D" id="1.25.40.20">
    <property type="entry name" value="Ankyrin repeat-containing domain"/>
    <property type="match status" value="6"/>
</dbReference>
<dbReference type="SMART" id="SM00248">
    <property type="entry name" value="ANK"/>
    <property type="match status" value="13"/>
</dbReference>
<evidence type="ECO:0000256" key="3">
    <source>
        <dbReference type="PROSITE-ProRule" id="PRU00023"/>
    </source>
</evidence>
<feature type="repeat" description="ANK" evidence="3">
    <location>
        <begin position="284"/>
        <end position="316"/>
    </location>
</feature>
<accession>A0AAV3Z8Y0</accession>
<dbReference type="PANTHER" id="PTHR24198:SF165">
    <property type="entry name" value="ANKYRIN REPEAT-CONTAINING PROTEIN-RELATED"/>
    <property type="match status" value="1"/>
</dbReference>
<evidence type="ECO:0000313" key="4">
    <source>
        <dbReference type="EMBL" id="GFN91984.1"/>
    </source>
</evidence>
<evidence type="ECO:0000256" key="2">
    <source>
        <dbReference type="ARBA" id="ARBA00023043"/>
    </source>
</evidence>
<dbReference type="PRINTS" id="PR01415">
    <property type="entry name" value="ANKYRIN"/>
</dbReference>
<dbReference type="PROSITE" id="PS50297">
    <property type="entry name" value="ANK_REP_REGION"/>
    <property type="match status" value="6"/>
</dbReference>
<gene>
    <name evidence="4" type="ORF">PoB_001849000</name>
</gene>
<dbReference type="Proteomes" id="UP000735302">
    <property type="component" value="Unassembled WGS sequence"/>
</dbReference>